<evidence type="ECO:0000313" key="1">
    <source>
        <dbReference type="EMBL" id="OTI63362.1"/>
    </source>
</evidence>
<dbReference type="AlphaFoldDB" id="A0A241XS79"/>
<proteinExistence type="predicted"/>
<comment type="caution">
    <text evidence="1">The sequence shown here is derived from an EMBL/GenBank/DDBJ whole genome shotgun (WGS) entry which is preliminary data.</text>
</comment>
<reference evidence="1 2" key="1">
    <citation type="submission" date="2017-05" db="EMBL/GenBank/DDBJ databases">
        <authorList>
            <person name="Song R."/>
            <person name="Chenine A.L."/>
            <person name="Ruprecht R.M."/>
        </authorList>
    </citation>
    <scope>NUCLEOTIDE SEQUENCE [LARGE SCALE GENOMIC DNA]</scope>
    <source>
        <strain evidence="1 2">S567_C10_BS</strain>
    </source>
</reference>
<gene>
    <name evidence="1" type="ORF">CAZ10_11085</name>
</gene>
<dbReference type="EMBL" id="NFFZ01000004">
    <property type="protein sequence ID" value="OTI63362.1"/>
    <property type="molecule type" value="Genomic_DNA"/>
</dbReference>
<name>A0A241XS79_PSEAI</name>
<accession>A0A241XS79</accession>
<dbReference type="Proteomes" id="UP000194857">
    <property type="component" value="Unassembled WGS sequence"/>
</dbReference>
<sequence length="67" mass="7720">MPRKRTCKNDLVFSALDRYRPSERLAAIYDDDEELRTALLDAIPGFEYPNYSWMTVAQVKNHLTAAA</sequence>
<evidence type="ECO:0000313" key="2">
    <source>
        <dbReference type="Proteomes" id="UP000194857"/>
    </source>
</evidence>
<dbReference type="RefSeq" id="WP_065327345.1">
    <property type="nucleotide sequence ID" value="NZ_JAREKE010000019.1"/>
</dbReference>
<protein>
    <submittedName>
        <fullName evidence="1">Uncharacterized protein</fullName>
    </submittedName>
</protein>
<organism evidence="1 2">
    <name type="scientific">Pseudomonas aeruginosa</name>
    <dbReference type="NCBI Taxonomy" id="287"/>
    <lineage>
        <taxon>Bacteria</taxon>
        <taxon>Pseudomonadati</taxon>
        <taxon>Pseudomonadota</taxon>
        <taxon>Gammaproteobacteria</taxon>
        <taxon>Pseudomonadales</taxon>
        <taxon>Pseudomonadaceae</taxon>
        <taxon>Pseudomonas</taxon>
    </lineage>
</organism>